<evidence type="ECO:0000313" key="3">
    <source>
        <dbReference type="Proteomes" id="UP001614394"/>
    </source>
</evidence>
<evidence type="ECO:0000256" key="1">
    <source>
        <dbReference type="SAM" id="MobiDB-lite"/>
    </source>
</evidence>
<dbReference type="RefSeq" id="WP_399643271.1">
    <property type="nucleotide sequence ID" value="NZ_JBITYG010000001.1"/>
</dbReference>
<reference evidence="2 3" key="1">
    <citation type="submission" date="2024-10" db="EMBL/GenBank/DDBJ databases">
        <title>The Natural Products Discovery Center: Release of the First 8490 Sequenced Strains for Exploring Actinobacteria Biosynthetic Diversity.</title>
        <authorList>
            <person name="Kalkreuter E."/>
            <person name="Kautsar S.A."/>
            <person name="Yang D."/>
            <person name="Bader C.D."/>
            <person name="Teijaro C.N."/>
            <person name="Fluegel L."/>
            <person name="Davis C.M."/>
            <person name="Simpson J.R."/>
            <person name="Lauterbach L."/>
            <person name="Steele A.D."/>
            <person name="Gui C."/>
            <person name="Meng S."/>
            <person name="Li G."/>
            <person name="Viehrig K."/>
            <person name="Ye F."/>
            <person name="Su P."/>
            <person name="Kiefer A.F."/>
            <person name="Nichols A."/>
            <person name="Cepeda A.J."/>
            <person name="Yan W."/>
            <person name="Fan B."/>
            <person name="Jiang Y."/>
            <person name="Adhikari A."/>
            <person name="Zheng C.-J."/>
            <person name="Schuster L."/>
            <person name="Cowan T.M."/>
            <person name="Smanski M.J."/>
            <person name="Chevrette M.G."/>
            <person name="De Carvalho L.P.S."/>
            <person name="Shen B."/>
        </authorList>
    </citation>
    <scope>NUCLEOTIDE SEQUENCE [LARGE SCALE GENOMIC DNA]</scope>
    <source>
        <strain evidence="2 3">NPDC053399</strain>
    </source>
</reference>
<dbReference type="Proteomes" id="UP001614394">
    <property type="component" value="Unassembled WGS sequence"/>
</dbReference>
<evidence type="ECO:0000313" key="2">
    <source>
        <dbReference type="EMBL" id="MFI9099068.1"/>
    </source>
</evidence>
<accession>A0ABW8BY40</accession>
<feature type="region of interest" description="Disordered" evidence="1">
    <location>
        <begin position="32"/>
        <end position="71"/>
    </location>
</feature>
<proteinExistence type="predicted"/>
<organism evidence="2 3">
    <name type="scientific">Streptomyces fildesensis</name>
    <dbReference type="NCBI Taxonomy" id="375757"/>
    <lineage>
        <taxon>Bacteria</taxon>
        <taxon>Bacillati</taxon>
        <taxon>Actinomycetota</taxon>
        <taxon>Actinomycetes</taxon>
        <taxon>Kitasatosporales</taxon>
        <taxon>Streptomycetaceae</taxon>
        <taxon>Streptomyces</taxon>
    </lineage>
</organism>
<dbReference type="EMBL" id="JBITYG010000001">
    <property type="protein sequence ID" value="MFI9099068.1"/>
    <property type="molecule type" value="Genomic_DNA"/>
</dbReference>
<name>A0ABW8BY40_9ACTN</name>
<keyword evidence="3" id="KW-1185">Reference proteome</keyword>
<protein>
    <submittedName>
        <fullName evidence="2">Uncharacterized protein</fullName>
    </submittedName>
</protein>
<gene>
    <name evidence="2" type="ORF">ACIGXA_00975</name>
</gene>
<comment type="caution">
    <text evidence="2">The sequence shown here is derived from an EMBL/GenBank/DDBJ whole genome shotgun (WGS) entry which is preliminary data.</text>
</comment>
<sequence length="71" mass="8198">MYELELHQVRATELQRRARDENQARAVIAVRRSERQAQRQAQRAARREGRVNTDAGRVGRALRGVRHHAAS</sequence>